<keyword evidence="2" id="KW-1185">Reference proteome</keyword>
<comment type="caution">
    <text evidence="1">The sequence shown here is derived from an EMBL/GenBank/DDBJ whole genome shotgun (WGS) entry which is preliminary data.</text>
</comment>
<reference evidence="1 2" key="1">
    <citation type="journal article" date="2019" name="Int. J. Syst. Evol. Microbiol.">
        <title>The Global Catalogue of Microorganisms (GCM) 10K type strain sequencing project: providing services to taxonomists for standard genome sequencing and annotation.</title>
        <authorList>
            <consortium name="The Broad Institute Genomics Platform"/>
            <consortium name="The Broad Institute Genome Sequencing Center for Infectious Disease"/>
            <person name="Wu L."/>
            <person name="Ma J."/>
        </authorList>
    </citation>
    <scope>NUCLEOTIDE SEQUENCE [LARGE SCALE GENOMIC DNA]</scope>
    <source>
        <strain evidence="1 2">CGMCC 1.12720</strain>
    </source>
</reference>
<sequence>MYFFSALMRLFLLTYLLFCSALCAQAQDTILRTNGEEIKAKVLAITPTEISYVPGTEPPSSDTLYMAATGVFLIRYANGTKVIISKTDASLVTGRTPAEMTNQGRMDAQKYFKAPGSLFVTATATAVSLIFLGPTTPGALGGIATGAAIGLSPIQSQNIIAPDTALLNDPHYLLGYQQQAQRKKIGKAAGGFGIGLLTGTVIWFAIALANTNHF</sequence>
<accession>A0ACB5PMX7</accession>
<proteinExistence type="predicted"/>
<gene>
    <name evidence="1" type="ORF">GCM10011375_07470</name>
</gene>
<evidence type="ECO:0000313" key="2">
    <source>
        <dbReference type="Proteomes" id="UP000605392"/>
    </source>
</evidence>
<dbReference type="Proteomes" id="UP000605392">
    <property type="component" value="Unassembled WGS sequence"/>
</dbReference>
<organism evidence="1 2">
    <name type="scientific">Hymenobacter qilianensis</name>
    <dbReference type="NCBI Taxonomy" id="1385715"/>
    <lineage>
        <taxon>Bacteria</taxon>
        <taxon>Pseudomonadati</taxon>
        <taxon>Bacteroidota</taxon>
        <taxon>Cytophagia</taxon>
        <taxon>Cytophagales</taxon>
        <taxon>Hymenobacteraceae</taxon>
        <taxon>Hymenobacter</taxon>
    </lineage>
</organism>
<protein>
    <submittedName>
        <fullName evidence="1">Uncharacterized protein</fullName>
    </submittedName>
</protein>
<dbReference type="EMBL" id="BMFN01000001">
    <property type="protein sequence ID" value="GGF54574.1"/>
    <property type="molecule type" value="Genomic_DNA"/>
</dbReference>
<name>A0ACB5PMX7_9BACT</name>
<evidence type="ECO:0000313" key="1">
    <source>
        <dbReference type="EMBL" id="GGF54574.1"/>
    </source>
</evidence>